<proteinExistence type="predicted"/>
<accession>A0ABN2VP48</accession>
<evidence type="ECO:0000313" key="2">
    <source>
        <dbReference type="EMBL" id="GAA2068417.1"/>
    </source>
</evidence>
<feature type="region of interest" description="Disordered" evidence="1">
    <location>
        <begin position="24"/>
        <end position="56"/>
    </location>
</feature>
<protein>
    <submittedName>
        <fullName evidence="2">Uncharacterized protein</fullName>
    </submittedName>
</protein>
<gene>
    <name evidence="2" type="ORF">GCM10009821_00210</name>
</gene>
<sequence length="56" mass="6451">MFMDENAFDIDPRQLAEGCRRFPHRPVTHRPAADVRPVHTPSGSFARHVWDESGHL</sequence>
<dbReference type="EMBL" id="BAAAPY010000001">
    <property type="protein sequence ID" value="GAA2068417.1"/>
    <property type="molecule type" value="Genomic_DNA"/>
</dbReference>
<organism evidence="2 3">
    <name type="scientific">Aeromicrobium halocynthiae</name>
    <dbReference type="NCBI Taxonomy" id="560557"/>
    <lineage>
        <taxon>Bacteria</taxon>
        <taxon>Bacillati</taxon>
        <taxon>Actinomycetota</taxon>
        <taxon>Actinomycetes</taxon>
        <taxon>Propionibacteriales</taxon>
        <taxon>Nocardioidaceae</taxon>
        <taxon>Aeromicrobium</taxon>
    </lineage>
</organism>
<name>A0ABN2VP48_9ACTN</name>
<reference evidence="2 3" key="1">
    <citation type="journal article" date="2019" name="Int. J. Syst. Evol. Microbiol.">
        <title>The Global Catalogue of Microorganisms (GCM) 10K type strain sequencing project: providing services to taxonomists for standard genome sequencing and annotation.</title>
        <authorList>
            <consortium name="The Broad Institute Genomics Platform"/>
            <consortium name="The Broad Institute Genome Sequencing Center for Infectious Disease"/>
            <person name="Wu L."/>
            <person name="Ma J."/>
        </authorList>
    </citation>
    <scope>NUCLEOTIDE SEQUENCE [LARGE SCALE GENOMIC DNA]</scope>
    <source>
        <strain evidence="2 3">JCM 15749</strain>
    </source>
</reference>
<evidence type="ECO:0000313" key="3">
    <source>
        <dbReference type="Proteomes" id="UP001501480"/>
    </source>
</evidence>
<evidence type="ECO:0000256" key="1">
    <source>
        <dbReference type="SAM" id="MobiDB-lite"/>
    </source>
</evidence>
<dbReference type="Proteomes" id="UP001501480">
    <property type="component" value="Unassembled WGS sequence"/>
</dbReference>
<comment type="caution">
    <text evidence="2">The sequence shown here is derived from an EMBL/GenBank/DDBJ whole genome shotgun (WGS) entry which is preliminary data.</text>
</comment>
<keyword evidence="3" id="KW-1185">Reference proteome</keyword>